<accession>A0ABQ5DGC5</accession>
<dbReference type="Proteomes" id="UP001151760">
    <property type="component" value="Unassembled WGS sequence"/>
</dbReference>
<evidence type="ECO:0000313" key="1">
    <source>
        <dbReference type="EMBL" id="GJT37333.1"/>
    </source>
</evidence>
<gene>
    <name evidence="1" type="ORF">Tco_0937198</name>
</gene>
<proteinExistence type="predicted"/>
<comment type="caution">
    <text evidence="1">The sequence shown here is derived from an EMBL/GenBank/DDBJ whole genome shotgun (WGS) entry which is preliminary data.</text>
</comment>
<reference evidence="1" key="2">
    <citation type="submission" date="2022-01" db="EMBL/GenBank/DDBJ databases">
        <authorList>
            <person name="Yamashiro T."/>
            <person name="Shiraishi A."/>
            <person name="Satake H."/>
            <person name="Nakayama K."/>
        </authorList>
    </citation>
    <scope>NUCLEOTIDE SEQUENCE</scope>
</reference>
<organism evidence="1 2">
    <name type="scientific">Tanacetum coccineum</name>
    <dbReference type="NCBI Taxonomy" id="301880"/>
    <lineage>
        <taxon>Eukaryota</taxon>
        <taxon>Viridiplantae</taxon>
        <taxon>Streptophyta</taxon>
        <taxon>Embryophyta</taxon>
        <taxon>Tracheophyta</taxon>
        <taxon>Spermatophyta</taxon>
        <taxon>Magnoliopsida</taxon>
        <taxon>eudicotyledons</taxon>
        <taxon>Gunneridae</taxon>
        <taxon>Pentapetalae</taxon>
        <taxon>asterids</taxon>
        <taxon>campanulids</taxon>
        <taxon>Asterales</taxon>
        <taxon>Asteraceae</taxon>
        <taxon>Asteroideae</taxon>
        <taxon>Anthemideae</taxon>
        <taxon>Anthemidinae</taxon>
        <taxon>Tanacetum</taxon>
    </lineage>
</organism>
<name>A0ABQ5DGC5_9ASTR</name>
<dbReference type="EMBL" id="BQNB010015215">
    <property type="protein sequence ID" value="GJT37333.1"/>
    <property type="molecule type" value="Genomic_DNA"/>
</dbReference>
<protein>
    <submittedName>
        <fullName evidence="1">Uncharacterized protein</fullName>
    </submittedName>
</protein>
<reference evidence="1" key="1">
    <citation type="journal article" date="2022" name="Int. J. Mol. Sci.">
        <title>Draft Genome of Tanacetum Coccineum: Genomic Comparison of Closely Related Tanacetum-Family Plants.</title>
        <authorList>
            <person name="Yamashiro T."/>
            <person name="Shiraishi A."/>
            <person name="Nakayama K."/>
            <person name="Satake H."/>
        </authorList>
    </citation>
    <scope>NUCLEOTIDE SEQUENCE</scope>
</reference>
<evidence type="ECO:0000313" key="2">
    <source>
        <dbReference type="Proteomes" id="UP001151760"/>
    </source>
</evidence>
<sequence length="158" mass="18657">MNMNQERMGIRLLRIHRELLQLQWNCSNKNRISDSTYYTKRLMLVQQEEAEIHLTAEKHDFLSYASDEEREEWELTTNYLFMTKLQSTSLNMDIAPINDTDGISKMATEEIIVLVKNLLIPLAKKKKENAYAFESALKTEMFKDLEYTQSLEKEVDKL</sequence>
<keyword evidence="2" id="KW-1185">Reference proteome</keyword>